<reference evidence="1" key="1">
    <citation type="submission" date="2020-05" db="EMBL/GenBank/DDBJ databases">
        <authorList>
            <person name="Delgado-Blas J."/>
        </authorList>
    </citation>
    <scope>NUCLEOTIDE SEQUENCE</scope>
    <source>
        <strain evidence="1">BB1453</strain>
    </source>
</reference>
<organism evidence="1 2">
    <name type="scientific">Providencia rettgeri</name>
    <dbReference type="NCBI Taxonomy" id="587"/>
    <lineage>
        <taxon>Bacteria</taxon>
        <taxon>Pseudomonadati</taxon>
        <taxon>Pseudomonadota</taxon>
        <taxon>Gammaproteobacteria</taxon>
        <taxon>Enterobacterales</taxon>
        <taxon>Morganellaceae</taxon>
        <taxon>Providencia</taxon>
    </lineage>
</organism>
<dbReference type="Proteomes" id="UP000834611">
    <property type="component" value="Unassembled WGS sequence"/>
</dbReference>
<proteinExistence type="predicted"/>
<accession>A0A9N8H3Q6</accession>
<evidence type="ECO:0000313" key="1">
    <source>
        <dbReference type="EMBL" id="CAB5720437.1"/>
    </source>
</evidence>
<gene>
    <name evidence="1" type="ORF">GHA_04685</name>
</gene>
<comment type="caution">
    <text evidence="1">The sequence shown here is derived from an EMBL/GenBank/DDBJ whole genome shotgun (WGS) entry which is preliminary data.</text>
</comment>
<sequence>MIILNKQLTYRYLVLDLHKKALSAIDKKIINVKIPTIIDIPNYTSLLSKD</sequence>
<name>A0A9N8H3Q6_PRORE</name>
<dbReference type="AlphaFoldDB" id="A0A9N8H3Q6"/>
<evidence type="ECO:0000313" key="2">
    <source>
        <dbReference type="Proteomes" id="UP000834611"/>
    </source>
</evidence>
<dbReference type="EMBL" id="CAHPSF010000025">
    <property type="protein sequence ID" value="CAB5720437.1"/>
    <property type="molecule type" value="Genomic_DNA"/>
</dbReference>
<protein>
    <submittedName>
        <fullName evidence="1">Uncharacterized protein</fullName>
    </submittedName>
</protein>